<evidence type="ECO:0000256" key="3">
    <source>
        <dbReference type="ARBA" id="ARBA00023125"/>
    </source>
</evidence>
<dbReference type="Pfam" id="PF14659">
    <property type="entry name" value="Phage_int_SAM_3"/>
    <property type="match status" value="1"/>
</dbReference>
<dbReference type="InterPro" id="IPR050090">
    <property type="entry name" value="Tyrosine_recombinase_XerCD"/>
</dbReference>
<dbReference type="PANTHER" id="PTHR30349:SF64">
    <property type="entry name" value="PROPHAGE INTEGRASE INTD-RELATED"/>
    <property type="match status" value="1"/>
</dbReference>
<dbReference type="STRING" id="263852.SAMN02745116_00562"/>
<dbReference type="AlphaFoldDB" id="A0A1T4L6G0"/>
<dbReference type="GO" id="GO:0015074">
    <property type="term" value="P:DNA integration"/>
    <property type="evidence" value="ECO:0007669"/>
    <property type="project" value="UniProtKB-KW"/>
</dbReference>
<reference evidence="8 9" key="1">
    <citation type="submission" date="2017-02" db="EMBL/GenBank/DDBJ databases">
        <authorList>
            <person name="Peterson S.W."/>
        </authorList>
    </citation>
    <scope>NUCLEOTIDE SEQUENCE [LARGE SCALE GENOMIC DNA]</scope>
    <source>
        <strain evidence="8 9">ATCC BAA-1030</strain>
    </source>
</reference>
<dbReference type="InterPro" id="IPR002104">
    <property type="entry name" value="Integrase_catalytic"/>
</dbReference>
<sequence length="390" mass="45391">MNITSYETKKGEKRYKLKGYIGIDVLTGKQVNAQVTGKTEREVKLKYNRKLAEFEKNGFSSTKKTNSNTTFKEVAEEWFEIHRRKIKPSSIINTEWCLNKCIYPKLATYKIAKITPQILQRVMIEWCDNFSKSTYKKIINLVKQVIKYGVLTNAIPSNPFERTYIPQSTNKPKEKEFLTREELVLFLEAVNLEEDSYKRKKEYALFRLLAYSGCQIGEILALNWDDIDFDKKSIHINKTVSRKKVRTNVINIISDSPKNVASIGVVLLDPTTMKALKTWKTEQAKYNLAFGVRNDKKLLFTNLFNNVIDPVNINKRIVKILERTTIKKNISSHSFRHTHATLLLESGANIKDVQTRLRHADISTTLNTYTHQTDQNNQKNVERFMNYIQY</sequence>
<name>A0A1T4L6G0_9ENTE</name>
<evidence type="ECO:0000256" key="1">
    <source>
        <dbReference type="ARBA" id="ARBA00008857"/>
    </source>
</evidence>
<evidence type="ECO:0000256" key="2">
    <source>
        <dbReference type="ARBA" id="ARBA00022908"/>
    </source>
</evidence>
<dbReference type="SUPFAM" id="SSF56349">
    <property type="entry name" value="DNA breaking-rejoining enzymes"/>
    <property type="match status" value="1"/>
</dbReference>
<proteinExistence type="inferred from homology"/>
<keyword evidence="4" id="KW-0233">DNA recombination</keyword>
<organism evidence="8 9">
    <name type="scientific">Pilibacter termitis</name>
    <dbReference type="NCBI Taxonomy" id="263852"/>
    <lineage>
        <taxon>Bacteria</taxon>
        <taxon>Bacillati</taxon>
        <taxon>Bacillota</taxon>
        <taxon>Bacilli</taxon>
        <taxon>Lactobacillales</taxon>
        <taxon>Enterococcaceae</taxon>
        <taxon>Pilibacter</taxon>
    </lineage>
</organism>
<dbReference type="GO" id="GO:0006310">
    <property type="term" value="P:DNA recombination"/>
    <property type="evidence" value="ECO:0007669"/>
    <property type="project" value="UniProtKB-KW"/>
</dbReference>
<evidence type="ECO:0000256" key="5">
    <source>
        <dbReference type="PROSITE-ProRule" id="PRU01248"/>
    </source>
</evidence>
<dbReference type="InterPro" id="IPR004107">
    <property type="entry name" value="Integrase_SAM-like_N"/>
</dbReference>
<dbReference type="InterPro" id="IPR010998">
    <property type="entry name" value="Integrase_recombinase_N"/>
</dbReference>
<dbReference type="GO" id="GO:0003677">
    <property type="term" value="F:DNA binding"/>
    <property type="evidence" value="ECO:0007669"/>
    <property type="project" value="UniProtKB-UniRule"/>
</dbReference>
<evidence type="ECO:0000256" key="4">
    <source>
        <dbReference type="ARBA" id="ARBA00023172"/>
    </source>
</evidence>
<dbReference type="PROSITE" id="PS51900">
    <property type="entry name" value="CB"/>
    <property type="match status" value="1"/>
</dbReference>
<gene>
    <name evidence="8" type="ORF">SAMN02745116_00562</name>
</gene>
<feature type="domain" description="Tyr recombinase" evidence="6">
    <location>
        <begin position="173"/>
        <end position="383"/>
    </location>
</feature>
<evidence type="ECO:0000313" key="8">
    <source>
        <dbReference type="EMBL" id="SJZ50150.1"/>
    </source>
</evidence>
<dbReference type="InterPro" id="IPR013762">
    <property type="entry name" value="Integrase-like_cat_sf"/>
</dbReference>
<keyword evidence="3 5" id="KW-0238">DNA-binding</keyword>
<keyword evidence="2" id="KW-0229">DNA integration</keyword>
<dbReference type="Proteomes" id="UP000190328">
    <property type="component" value="Unassembled WGS sequence"/>
</dbReference>
<dbReference type="InterPro" id="IPR044068">
    <property type="entry name" value="CB"/>
</dbReference>
<dbReference type="RefSeq" id="WP_078806516.1">
    <property type="nucleotide sequence ID" value="NZ_FUXI01000004.1"/>
</dbReference>
<comment type="similarity">
    <text evidence="1">Belongs to the 'phage' integrase family.</text>
</comment>
<dbReference type="Gene3D" id="1.10.150.130">
    <property type="match status" value="1"/>
</dbReference>
<dbReference type="OrthoDB" id="9803188at2"/>
<dbReference type="InterPro" id="IPR011010">
    <property type="entry name" value="DNA_brk_join_enz"/>
</dbReference>
<dbReference type="Gene3D" id="1.10.443.10">
    <property type="entry name" value="Intergrase catalytic core"/>
    <property type="match status" value="1"/>
</dbReference>
<keyword evidence="9" id="KW-1185">Reference proteome</keyword>
<dbReference type="CDD" id="cd01189">
    <property type="entry name" value="INT_ICEBs1_C_like"/>
    <property type="match status" value="1"/>
</dbReference>
<accession>A0A1T4L6G0</accession>
<dbReference type="Pfam" id="PF00589">
    <property type="entry name" value="Phage_integrase"/>
    <property type="match status" value="1"/>
</dbReference>
<evidence type="ECO:0000259" key="7">
    <source>
        <dbReference type="PROSITE" id="PS51900"/>
    </source>
</evidence>
<dbReference type="EMBL" id="FUXI01000004">
    <property type="protein sequence ID" value="SJZ50150.1"/>
    <property type="molecule type" value="Genomic_DNA"/>
</dbReference>
<evidence type="ECO:0000259" key="6">
    <source>
        <dbReference type="PROSITE" id="PS51898"/>
    </source>
</evidence>
<feature type="domain" description="Core-binding (CB)" evidence="7">
    <location>
        <begin position="69"/>
        <end position="150"/>
    </location>
</feature>
<protein>
    <submittedName>
        <fullName evidence="8">Site-specific recombinase XerD</fullName>
    </submittedName>
</protein>
<evidence type="ECO:0000313" key="9">
    <source>
        <dbReference type="Proteomes" id="UP000190328"/>
    </source>
</evidence>
<dbReference type="PROSITE" id="PS51898">
    <property type="entry name" value="TYR_RECOMBINASE"/>
    <property type="match status" value="1"/>
</dbReference>
<dbReference type="PANTHER" id="PTHR30349">
    <property type="entry name" value="PHAGE INTEGRASE-RELATED"/>
    <property type="match status" value="1"/>
</dbReference>